<evidence type="ECO:0000313" key="1">
    <source>
        <dbReference type="EMBL" id="KAL1560579.1"/>
    </source>
</evidence>
<proteinExistence type="predicted"/>
<evidence type="ECO:0000313" key="2">
    <source>
        <dbReference type="Proteomes" id="UP001567538"/>
    </source>
</evidence>
<name>A0ABD1HXJ1_SALDI</name>
<dbReference type="AlphaFoldDB" id="A0ABD1HXJ1"/>
<organism evidence="1 2">
    <name type="scientific">Salvia divinorum</name>
    <name type="common">Maria pastora</name>
    <name type="synonym">Diviner's sage</name>
    <dbReference type="NCBI Taxonomy" id="28513"/>
    <lineage>
        <taxon>Eukaryota</taxon>
        <taxon>Viridiplantae</taxon>
        <taxon>Streptophyta</taxon>
        <taxon>Embryophyta</taxon>
        <taxon>Tracheophyta</taxon>
        <taxon>Spermatophyta</taxon>
        <taxon>Magnoliopsida</taxon>
        <taxon>eudicotyledons</taxon>
        <taxon>Gunneridae</taxon>
        <taxon>Pentapetalae</taxon>
        <taxon>asterids</taxon>
        <taxon>lamiids</taxon>
        <taxon>Lamiales</taxon>
        <taxon>Lamiaceae</taxon>
        <taxon>Nepetoideae</taxon>
        <taxon>Mentheae</taxon>
        <taxon>Salviinae</taxon>
        <taxon>Salvia</taxon>
        <taxon>Salvia subgen. Calosphace</taxon>
    </lineage>
</organism>
<gene>
    <name evidence="1" type="ORF">AAHA92_10772</name>
</gene>
<accession>A0ABD1HXJ1</accession>
<dbReference type="EMBL" id="JBEAFC010000004">
    <property type="protein sequence ID" value="KAL1560579.1"/>
    <property type="molecule type" value="Genomic_DNA"/>
</dbReference>
<keyword evidence="2" id="KW-1185">Reference proteome</keyword>
<protein>
    <submittedName>
        <fullName evidence="1">Uncharacterized protein</fullName>
    </submittedName>
</protein>
<dbReference type="Proteomes" id="UP001567538">
    <property type="component" value="Unassembled WGS sequence"/>
</dbReference>
<comment type="caution">
    <text evidence="1">The sequence shown here is derived from an EMBL/GenBank/DDBJ whole genome shotgun (WGS) entry which is preliminary data.</text>
</comment>
<reference evidence="1 2" key="1">
    <citation type="submission" date="2024-06" db="EMBL/GenBank/DDBJ databases">
        <title>A chromosome level genome sequence of Diviner's sage (Salvia divinorum).</title>
        <authorList>
            <person name="Ford S.A."/>
            <person name="Ro D.-K."/>
            <person name="Ness R.W."/>
            <person name="Phillips M.A."/>
        </authorList>
    </citation>
    <scope>NUCLEOTIDE SEQUENCE [LARGE SCALE GENOMIC DNA]</scope>
    <source>
        <strain evidence="1">SAF-2024a</strain>
        <tissue evidence="1">Leaf</tissue>
    </source>
</reference>
<sequence>MNTSLGGLWMALQHNTRVISLKPKGSDTVLSYRIVLLKIEEMVSTPNFERIQKVNKAVLFKLAAQKFKVNI</sequence>